<dbReference type="PANTHER" id="PTHR11638:SF93">
    <property type="entry name" value="MITOCHONDRIAL DISAGGREGASE"/>
    <property type="match status" value="1"/>
</dbReference>
<dbReference type="PROSITE" id="PS50088">
    <property type="entry name" value="ANK_REPEAT"/>
    <property type="match status" value="1"/>
</dbReference>
<dbReference type="PROSITE" id="PS50297">
    <property type="entry name" value="ANK_REP_REGION"/>
    <property type="match status" value="1"/>
</dbReference>
<dbReference type="Gene3D" id="1.25.40.20">
    <property type="entry name" value="Ankyrin repeat-containing domain"/>
    <property type="match status" value="1"/>
</dbReference>
<dbReference type="SMART" id="SM01086">
    <property type="entry name" value="ClpB_D2-small"/>
    <property type="match status" value="1"/>
</dbReference>
<dbReference type="GO" id="GO:0034605">
    <property type="term" value="P:cellular response to heat"/>
    <property type="evidence" value="ECO:0007669"/>
    <property type="project" value="TreeGrafter"/>
</dbReference>
<dbReference type="SMART" id="SM00248">
    <property type="entry name" value="ANK"/>
    <property type="match status" value="1"/>
</dbReference>
<dbReference type="Pfam" id="PF07724">
    <property type="entry name" value="AAA_2"/>
    <property type="match status" value="1"/>
</dbReference>
<evidence type="ECO:0000256" key="1">
    <source>
        <dbReference type="ARBA" id="ARBA00022741"/>
    </source>
</evidence>
<dbReference type="InterPro" id="IPR002110">
    <property type="entry name" value="Ankyrin_rpt"/>
</dbReference>
<protein>
    <submittedName>
        <fullName evidence="7">Uncharacterized protein</fullName>
    </submittedName>
</protein>
<dbReference type="InterPro" id="IPR003959">
    <property type="entry name" value="ATPase_AAA_core"/>
</dbReference>
<dbReference type="SUPFAM" id="SSF52540">
    <property type="entry name" value="P-loop containing nucleoside triphosphate hydrolases"/>
    <property type="match status" value="1"/>
</dbReference>
<dbReference type="STRING" id="947166.A0A1D1V5Y6"/>
<keyword evidence="2" id="KW-0067">ATP-binding</keyword>
<keyword evidence="8" id="KW-1185">Reference proteome</keyword>
<organism evidence="7 8">
    <name type="scientific">Ramazzottius varieornatus</name>
    <name type="common">Water bear</name>
    <name type="synonym">Tardigrade</name>
    <dbReference type="NCBI Taxonomy" id="947166"/>
    <lineage>
        <taxon>Eukaryota</taxon>
        <taxon>Metazoa</taxon>
        <taxon>Ecdysozoa</taxon>
        <taxon>Tardigrada</taxon>
        <taxon>Eutardigrada</taxon>
        <taxon>Parachela</taxon>
        <taxon>Hypsibioidea</taxon>
        <taxon>Ramazzottiidae</taxon>
        <taxon>Ramazzottius</taxon>
    </lineage>
</organism>
<dbReference type="Pfam" id="PF12796">
    <property type="entry name" value="Ank_2"/>
    <property type="match status" value="1"/>
</dbReference>
<dbReference type="AlphaFoldDB" id="A0A1D1V5Y6"/>
<feature type="domain" description="Clp ATPase C-terminal" evidence="6">
    <location>
        <begin position="517"/>
        <end position="603"/>
    </location>
</feature>
<evidence type="ECO:0000256" key="2">
    <source>
        <dbReference type="ARBA" id="ARBA00022840"/>
    </source>
</evidence>
<dbReference type="InterPro" id="IPR001270">
    <property type="entry name" value="ClpA/B"/>
</dbReference>
<dbReference type="GO" id="GO:0005739">
    <property type="term" value="C:mitochondrion"/>
    <property type="evidence" value="ECO:0007669"/>
    <property type="project" value="TreeGrafter"/>
</dbReference>
<dbReference type="EMBL" id="BDGG01000003">
    <property type="protein sequence ID" value="GAU96165.1"/>
    <property type="molecule type" value="Genomic_DNA"/>
</dbReference>
<dbReference type="Pfam" id="PF10431">
    <property type="entry name" value="ClpB_D2-small"/>
    <property type="match status" value="1"/>
</dbReference>
<name>A0A1D1V5Y6_RAMVA</name>
<dbReference type="InterPro" id="IPR050130">
    <property type="entry name" value="ClpA_ClpB"/>
</dbReference>
<dbReference type="PRINTS" id="PR00300">
    <property type="entry name" value="CLPPROTEASEA"/>
</dbReference>
<dbReference type="PANTHER" id="PTHR11638">
    <property type="entry name" value="ATP-DEPENDENT CLP PROTEASE"/>
    <property type="match status" value="1"/>
</dbReference>
<feature type="region of interest" description="Disordered" evidence="4">
    <location>
        <begin position="56"/>
        <end position="76"/>
    </location>
</feature>
<gene>
    <name evidence="7" type="primary">RvY_07651-1</name>
    <name evidence="7" type="synonym">RvY_07651.1</name>
    <name evidence="7" type="ORF">RvY_07651</name>
</gene>
<keyword evidence="1" id="KW-0547">Nucleotide-binding</keyword>
<evidence type="ECO:0000256" key="3">
    <source>
        <dbReference type="PROSITE-ProRule" id="PRU00023"/>
    </source>
</evidence>
<dbReference type="InterPro" id="IPR036770">
    <property type="entry name" value="Ankyrin_rpt-contain_sf"/>
</dbReference>
<reference evidence="7 8" key="1">
    <citation type="journal article" date="2016" name="Nat. Commun.">
        <title>Extremotolerant tardigrade genome and improved radiotolerance of human cultured cells by tardigrade-unique protein.</title>
        <authorList>
            <person name="Hashimoto T."/>
            <person name="Horikawa D.D."/>
            <person name="Saito Y."/>
            <person name="Kuwahara H."/>
            <person name="Kozuka-Hata H."/>
            <person name="Shin-I T."/>
            <person name="Minakuchi Y."/>
            <person name="Ohishi K."/>
            <person name="Motoyama A."/>
            <person name="Aizu T."/>
            <person name="Enomoto A."/>
            <person name="Kondo K."/>
            <person name="Tanaka S."/>
            <person name="Hara Y."/>
            <person name="Koshikawa S."/>
            <person name="Sagara H."/>
            <person name="Miura T."/>
            <person name="Yokobori S."/>
            <person name="Miyagawa K."/>
            <person name="Suzuki Y."/>
            <person name="Kubo T."/>
            <person name="Oyama M."/>
            <person name="Kohara Y."/>
            <person name="Fujiyama A."/>
            <person name="Arakawa K."/>
            <person name="Katayama T."/>
            <person name="Toyoda A."/>
            <person name="Kunieda T."/>
        </authorList>
    </citation>
    <scope>NUCLEOTIDE SEQUENCE [LARGE SCALE GENOMIC DNA]</scope>
    <source>
        <strain evidence="7 8">YOKOZUNA-1</strain>
    </source>
</reference>
<dbReference type="OrthoDB" id="47330at2759"/>
<dbReference type="SMART" id="SM00382">
    <property type="entry name" value="AAA"/>
    <property type="match status" value="1"/>
</dbReference>
<accession>A0A1D1V5Y6</accession>
<dbReference type="Gene3D" id="1.10.8.60">
    <property type="match status" value="1"/>
</dbReference>
<dbReference type="InterPro" id="IPR003593">
    <property type="entry name" value="AAA+_ATPase"/>
</dbReference>
<feature type="domain" description="AAA+ ATPase" evidence="5">
    <location>
        <begin position="316"/>
        <end position="477"/>
    </location>
</feature>
<feature type="repeat" description="ANK" evidence="3">
    <location>
        <begin position="208"/>
        <end position="240"/>
    </location>
</feature>
<dbReference type="GO" id="GO:0005524">
    <property type="term" value="F:ATP binding"/>
    <property type="evidence" value="ECO:0007669"/>
    <property type="project" value="UniProtKB-KW"/>
</dbReference>
<sequence>MDRMIKLLVLPVGRRVLSTPRLLRLVLHYHGKGIWRVSPVGNMSLSQLSAQLHLVKRGHRSSGGSGQSNGQEDRQRWTDTADFSRLGCHPLIAFVAIAHCFSDKGPNGGSFNFNAGTSHTRLFKMLKSARTLEEAEKLIETIPEREINKKHQYVAVKKLLEQGADPNITDEFTNVYAASEAQKIQPMEILLVREEDFSSGLNTRANFKGCTALHYAALADDLDTVQMLIAAGADSTIVNDKGHTCLDYSKDPEIREAIKLANEKAGERKAEAKAEERRKFPLEHRLKQTLVGQEAAINTVASAIRRKENGWYDDDHPLVLLFLGSSGIGKTELAKQIAVYLSRDHKKGFIRLDMSEYQEKHEVSKLIGSPPGYLGHDQGGQLTQKLKDCPNAVVLFDEVDKAHPDVLTVLLQLFDEGRLTDGRGKTVECKEAVFIMTSNLGSSEIAEYAIRLREDSEELHREQRNAEDGQLAIKDPCDNITFPKKFRDEVVEPKLKKHFRRDEFLGRINEIVYFVPFSRPQLLQLVNKDLTFWQQRARTKHQVELQWDDDLVDAVADGYNVYYGARSIKHEVERRVINPLAAAYERLLIRKGNIVKLTTEPHIHVHDAQGYCKCDSAPRSLRVLVANAPAEGNKNKKEFVDITESLNQLLPAEAS</sequence>
<evidence type="ECO:0000259" key="5">
    <source>
        <dbReference type="SMART" id="SM00382"/>
    </source>
</evidence>
<evidence type="ECO:0000259" key="6">
    <source>
        <dbReference type="SMART" id="SM01086"/>
    </source>
</evidence>
<comment type="caution">
    <text evidence="7">The sequence shown here is derived from an EMBL/GenBank/DDBJ whole genome shotgun (WGS) entry which is preliminary data.</text>
</comment>
<evidence type="ECO:0000256" key="4">
    <source>
        <dbReference type="SAM" id="MobiDB-lite"/>
    </source>
</evidence>
<evidence type="ECO:0000313" key="7">
    <source>
        <dbReference type="EMBL" id="GAU96165.1"/>
    </source>
</evidence>
<proteinExistence type="predicted"/>
<keyword evidence="3" id="KW-0040">ANK repeat</keyword>
<dbReference type="CDD" id="cd19499">
    <property type="entry name" value="RecA-like_ClpB_Hsp104-like"/>
    <property type="match status" value="1"/>
</dbReference>
<dbReference type="Proteomes" id="UP000186922">
    <property type="component" value="Unassembled WGS sequence"/>
</dbReference>
<dbReference type="Gene3D" id="3.40.50.300">
    <property type="entry name" value="P-loop containing nucleotide triphosphate hydrolases"/>
    <property type="match status" value="1"/>
</dbReference>
<dbReference type="GO" id="GO:0016887">
    <property type="term" value="F:ATP hydrolysis activity"/>
    <property type="evidence" value="ECO:0007669"/>
    <property type="project" value="InterPro"/>
</dbReference>
<evidence type="ECO:0000313" key="8">
    <source>
        <dbReference type="Proteomes" id="UP000186922"/>
    </source>
</evidence>
<dbReference type="InterPro" id="IPR019489">
    <property type="entry name" value="Clp_ATPase_C"/>
</dbReference>
<dbReference type="SUPFAM" id="SSF48403">
    <property type="entry name" value="Ankyrin repeat"/>
    <property type="match status" value="1"/>
</dbReference>
<dbReference type="InterPro" id="IPR027417">
    <property type="entry name" value="P-loop_NTPase"/>
</dbReference>